<dbReference type="EMBL" id="OBQF01000002">
    <property type="protein sequence ID" value="SOC40763.1"/>
    <property type="molecule type" value="Genomic_DNA"/>
</dbReference>
<dbReference type="InterPro" id="IPR002933">
    <property type="entry name" value="Peptidase_M20"/>
</dbReference>
<dbReference type="InterPro" id="IPR036264">
    <property type="entry name" value="Bact_exopeptidase_dim_dom"/>
</dbReference>
<dbReference type="RefSeq" id="WP_097039945.1">
    <property type="nucleotide sequence ID" value="NZ_OBQF01000002.1"/>
</dbReference>
<dbReference type="AlphaFoldDB" id="A0A285UG75"/>
<evidence type="ECO:0000256" key="1">
    <source>
        <dbReference type="ARBA" id="ARBA00006153"/>
    </source>
</evidence>
<name>A0A285UG75_9STAP</name>
<evidence type="ECO:0000256" key="3">
    <source>
        <dbReference type="PIRSR" id="PIRSR001235-1"/>
    </source>
</evidence>
<dbReference type="Gene3D" id="3.40.630.10">
    <property type="entry name" value="Zn peptidases"/>
    <property type="match status" value="1"/>
</dbReference>
<comment type="similarity">
    <text evidence="1">Belongs to the peptidase M20 family.</text>
</comment>
<feature type="binding site" evidence="3">
    <location>
        <position position="96"/>
    </location>
    <ligand>
        <name>Zn(2+)</name>
        <dbReference type="ChEBI" id="CHEBI:29105"/>
        <label>2</label>
    </ligand>
</feature>
<dbReference type="GO" id="GO:0016813">
    <property type="term" value="F:hydrolase activity, acting on carbon-nitrogen (but not peptide) bonds, in linear amidines"/>
    <property type="evidence" value="ECO:0007669"/>
    <property type="project" value="InterPro"/>
</dbReference>
<sequence length="410" mass="45793">MNTQTPLINEERLQETIEDFADFGRTKNGGVTRLALSEEDINARAHFKALCEGSGMTVKWDDMGNMYARLDGLENNRPPLVIGSHLDSVEKGGKFDGTLGVVAGLEIVRTLRENDITPRIPIVVMNVTNEEGARFEPSMMSSGVLSGWFDKSEIMQSKDAQGTSFAEALRNSGYEGSEENRLKEAQCFLELHIEQGPVLENEHLSIGVVEAVMGMVCYQFEVTGISNHAGTTPMKYRKDALFATNNLITEMRQEMDKLDESLVYTVGRMNLTPNIHTVIPNKVIFTLEARHQDMEIIRQVEKIIQSLQNTQEKDGCHIKADKLWGRKTVRFDKDCINLIEESAEKMGYSYKRMVSGAGHDAQFMAANMPTSMIFVPSKNGISHSEEEFTSTEDLVKGVNVLLQATISLIK</sequence>
<comment type="cofactor">
    <cofactor evidence="3">
        <name>Zn(2+)</name>
        <dbReference type="ChEBI" id="CHEBI:29105"/>
    </cofactor>
    <text evidence="3">Binds 2 Zn(2+) ions per subunit.</text>
</comment>
<dbReference type="InterPro" id="IPR010158">
    <property type="entry name" value="Amidase_Cbmase"/>
</dbReference>
<protein>
    <submittedName>
        <fullName evidence="4">N-carbamoyl-L-amino-acid hydrolase</fullName>
    </submittedName>
</protein>
<keyword evidence="3" id="KW-0862">Zinc</keyword>
<dbReference type="Pfam" id="PF01546">
    <property type="entry name" value="Peptidase_M20"/>
    <property type="match status" value="1"/>
</dbReference>
<accession>A0A285UG75</accession>
<dbReference type="Gene3D" id="3.30.70.360">
    <property type="match status" value="1"/>
</dbReference>
<dbReference type="PANTHER" id="PTHR32494">
    <property type="entry name" value="ALLANTOATE DEIMINASE-RELATED"/>
    <property type="match status" value="1"/>
</dbReference>
<dbReference type="CDD" id="cd03884">
    <property type="entry name" value="M20_bAS"/>
    <property type="match status" value="1"/>
</dbReference>
<feature type="binding site" evidence="3">
    <location>
        <position position="383"/>
    </location>
    <ligand>
        <name>Zn(2+)</name>
        <dbReference type="ChEBI" id="CHEBI:29105"/>
        <label>2</label>
    </ligand>
</feature>
<reference evidence="5" key="1">
    <citation type="submission" date="2017-08" db="EMBL/GenBank/DDBJ databases">
        <authorList>
            <person name="Varghese N."/>
            <person name="Submissions S."/>
        </authorList>
    </citation>
    <scope>NUCLEOTIDE SEQUENCE [LARGE SCALE GENOMIC DNA]</scope>
    <source>
        <strain evidence="5">DSM 23173</strain>
    </source>
</reference>
<dbReference type="Proteomes" id="UP000219412">
    <property type="component" value="Unassembled WGS sequence"/>
</dbReference>
<dbReference type="NCBIfam" id="NF006771">
    <property type="entry name" value="PRK09290.1-5"/>
    <property type="match status" value="1"/>
</dbReference>
<evidence type="ECO:0000256" key="2">
    <source>
        <dbReference type="ARBA" id="ARBA00022801"/>
    </source>
</evidence>
<dbReference type="PANTHER" id="PTHR32494:SF5">
    <property type="entry name" value="ALLANTOATE AMIDOHYDROLASE"/>
    <property type="match status" value="1"/>
</dbReference>
<organism evidence="4 5">
    <name type="scientific">Salinicoccus kekensis</name>
    <dbReference type="NCBI Taxonomy" id="714307"/>
    <lineage>
        <taxon>Bacteria</taxon>
        <taxon>Bacillati</taxon>
        <taxon>Bacillota</taxon>
        <taxon>Bacilli</taxon>
        <taxon>Bacillales</taxon>
        <taxon>Staphylococcaceae</taxon>
        <taxon>Salinicoccus</taxon>
    </lineage>
</organism>
<dbReference type="PIRSF" id="PIRSF001235">
    <property type="entry name" value="Amidase_carbamoylase"/>
    <property type="match status" value="1"/>
</dbReference>
<keyword evidence="5" id="KW-1185">Reference proteome</keyword>
<dbReference type="GO" id="GO:0046872">
    <property type="term" value="F:metal ion binding"/>
    <property type="evidence" value="ECO:0007669"/>
    <property type="project" value="UniProtKB-KW"/>
</dbReference>
<evidence type="ECO:0000313" key="5">
    <source>
        <dbReference type="Proteomes" id="UP000219412"/>
    </source>
</evidence>
<dbReference type="SUPFAM" id="SSF55031">
    <property type="entry name" value="Bacterial exopeptidase dimerisation domain"/>
    <property type="match status" value="1"/>
</dbReference>
<feature type="binding site" evidence="3">
    <location>
        <position position="192"/>
    </location>
    <ligand>
        <name>Zn(2+)</name>
        <dbReference type="ChEBI" id="CHEBI:29105"/>
        <label>1</label>
    </ligand>
</feature>
<keyword evidence="3" id="KW-0479">Metal-binding</keyword>
<dbReference type="SUPFAM" id="SSF53187">
    <property type="entry name" value="Zn-dependent exopeptidases"/>
    <property type="match status" value="1"/>
</dbReference>
<feature type="binding site" evidence="3">
    <location>
        <position position="85"/>
    </location>
    <ligand>
        <name>Zn(2+)</name>
        <dbReference type="ChEBI" id="CHEBI:29105"/>
        <label>1</label>
    </ligand>
</feature>
<gene>
    <name evidence="4" type="ORF">SAMN05878391_1106</name>
</gene>
<proteinExistence type="inferred from homology"/>
<evidence type="ECO:0000313" key="4">
    <source>
        <dbReference type="EMBL" id="SOC40763.1"/>
    </source>
</evidence>
<dbReference type="OrthoDB" id="9808195at2"/>
<feature type="binding site" evidence="3">
    <location>
        <position position="96"/>
    </location>
    <ligand>
        <name>Zn(2+)</name>
        <dbReference type="ChEBI" id="CHEBI:29105"/>
        <label>1</label>
    </ligand>
</feature>
<feature type="binding site" evidence="3">
    <location>
        <position position="131"/>
    </location>
    <ligand>
        <name>Zn(2+)</name>
        <dbReference type="ChEBI" id="CHEBI:29105"/>
        <label>2</label>
    </ligand>
</feature>
<dbReference type="NCBIfam" id="TIGR01879">
    <property type="entry name" value="hydantase"/>
    <property type="match status" value="1"/>
</dbReference>
<keyword evidence="2 4" id="KW-0378">Hydrolase</keyword>